<dbReference type="InterPro" id="IPR001387">
    <property type="entry name" value="Cro/C1-type_HTH"/>
</dbReference>
<dbReference type="Pfam" id="PF17874">
    <property type="entry name" value="TPR_MalT"/>
    <property type="match status" value="1"/>
</dbReference>
<dbReference type="InterPro" id="IPR041617">
    <property type="entry name" value="TPR_MalT"/>
</dbReference>
<dbReference type="PANTHER" id="PTHR47691">
    <property type="entry name" value="REGULATOR-RELATED"/>
    <property type="match status" value="1"/>
</dbReference>
<dbReference type="PROSITE" id="PS50943">
    <property type="entry name" value="HTH_CROC1"/>
    <property type="match status" value="1"/>
</dbReference>
<dbReference type="GO" id="GO:0003677">
    <property type="term" value="F:DNA binding"/>
    <property type="evidence" value="ECO:0007669"/>
    <property type="project" value="InterPro"/>
</dbReference>
<protein>
    <submittedName>
        <fullName evidence="3">Tetratricopeptide repeat protein</fullName>
    </submittedName>
</protein>
<dbReference type="PANTHER" id="PTHR47691:SF3">
    <property type="entry name" value="HTH-TYPE TRANSCRIPTIONAL REGULATOR RV0890C-RELATED"/>
    <property type="match status" value="1"/>
</dbReference>
<dbReference type="InterPro" id="IPR010982">
    <property type="entry name" value="Lambda_DNA-bd_dom_sf"/>
</dbReference>
<dbReference type="Proteomes" id="UP000294508">
    <property type="component" value="Unassembled WGS sequence"/>
</dbReference>
<keyword evidence="4" id="KW-1185">Reference proteome</keyword>
<dbReference type="PRINTS" id="PR00364">
    <property type="entry name" value="DISEASERSIST"/>
</dbReference>
<dbReference type="Gene3D" id="1.25.40.10">
    <property type="entry name" value="Tetratricopeptide repeat domain"/>
    <property type="match status" value="1"/>
</dbReference>
<gene>
    <name evidence="3" type="ORF">EV652_102155</name>
</gene>
<dbReference type="RefSeq" id="WP_132207906.1">
    <property type="nucleotide sequence ID" value="NZ_SLWN01000002.1"/>
</dbReference>
<sequence>MATESLSELLRRYRTRAGLTQASLADKAGLSEQAISVLERGTRSRPRVDTVRALTAALGLTADETAEFMTVARGKGRKRQAPAPDAEAADSLPMPWQLPPAAPDFTGRAAQIEAILSVLRVPANPRNGTVGLVAVTGMGGIGKTALAVQAAHKLVDSYPDGHLYLNLRGYGPGRPMTTAEALRQLLRSLGLDLRLIPDGVEEAAALLRSQLAGRRVLVLLDNATDVRQVLPLLPGSPGSAVIITSRGAMATLPGARQIRLDALSETESVELLSGVVGADRVAAEPDAAESLTLLIGRLPLAVRLIGARLAARPTWPIQHLVDLLRDEGRRLDGLGSDETGVRASIASSVQFLQTSERSLDREAAQALPMLSVPDGSDLVTAIAAHLLDIPVQRADAILERLVDLNLLDSVAPERYRFHDLIRTYSRELADQTLTSVERDAGIERVLRFYTGFAWACQKLTHSASPRLSLAVTSVGPVPALGRAASAVGWLDDEQRNLMDRFHQAAATSLAGSALFPELALAMFGYHESRSRWVEMRELCLVGVAVAQKLDLRLMAAWLEHDSAIPEVENGSLEAAVAHLFSALDMFRELSDDPGQARCCSSLTHVLGRLDRLDEALQFGTEALRLSQELGYKTVEGVSFIALGGLYDRKGDAARADEAFERGIQLARELGDARSLSKRYLNIGFSHLLVGRLEDAKAPLYNSLKVAEDAGNDDLTTQSLHCLAAVFASQGEHKRAQEYLERALALARQLGNRLREGCFLLELAKFSADVGDSTAAIDHLNAAIAVLQGISPHFEAAARELRALVQRGDRYTYVFDDSGVG</sequence>
<dbReference type="SMART" id="SM00530">
    <property type="entry name" value="HTH_XRE"/>
    <property type="match status" value="1"/>
</dbReference>
<dbReference type="OrthoDB" id="4326794at2"/>
<dbReference type="Pfam" id="PF13560">
    <property type="entry name" value="HTH_31"/>
    <property type="match status" value="1"/>
</dbReference>
<comment type="caution">
    <text evidence="3">The sequence shown here is derived from an EMBL/GenBank/DDBJ whole genome shotgun (WGS) entry which is preliminary data.</text>
</comment>
<feature type="region of interest" description="Disordered" evidence="1">
    <location>
        <begin position="73"/>
        <end position="95"/>
    </location>
</feature>
<dbReference type="InterPro" id="IPR002182">
    <property type="entry name" value="NB-ARC"/>
</dbReference>
<evidence type="ECO:0000313" key="3">
    <source>
        <dbReference type="EMBL" id="TCO34090.1"/>
    </source>
</evidence>
<reference evidence="3 4" key="1">
    <citation type="journal article" date="2015" name="Stand. Genomic Sci.">
        <title>Genomic Encyclopedia of Bacterial and Archaeal Type Strains, Phase III: the genomes of soil and plant-associated and newly described type strains.</title>
        <authorList>
            <person name="Whitman W.B."/>
            <person name="Woyke T."/>
            <person name="Klenk H.P."/>
            <person name="Zhou Y."/>
            <person name="Lilburn T.G."/>
            <person name="Beck B.J."/>
            <person name="De Vos P."/>
            <person name="Vandamme P."/>
            <person name="Eisen J.A."/>
            <person name="Garrity G."/>
            <person name="Hugenholtz P."/>
            <person name="Kyrpides N.C."/>
        </authorList>
    </citation>
    <scope>NUCLEOTIDE SEQUENCE [LARGE SCALE GENOMIC DNA]</scope>
    <source>
        <strain evidence="3 4">VKM Ac-2572</strain>
    </source>
</reference>
<dbReference type="SUPFAM" id="SSF47413">
    <property type="entry name" value="lambda repressor-like DNA-binding domains"/>
    <property type="match status" value="1"/>
</dbReference>
<accession>A0A4V2S0U9</accession>
<evidence type="ECO:0000259" key="2">
    <source>
        <dbReference type="PROSITE" id="PS50943"/>
    </source>
</evidence>
<proteinExistence type="predicted"/>
<dbReference type="AlphaFoldDB" id="A0A4V2S0U9"/>
<evidence type="ECO:0000256" key="1">
    <source>
        <dbReference type="SAM" id="MobiDB-lite"/>
    </source>
</evidence>
<dbReference type="InterPro" id="IPR019734">
    <property type="entry name" value="TPR_rpt"/>
</dbReference>
<name>A0A4V2S0U9_9ACTN</name>
<dbReference type="InterPro" id="IPR011990">
    <property type="entry name" value="TPR-like_helical_dom_sf"/>
</dbReference>
<dbReference type="Gene3D" id="3.40.50.300">
    <property type="entry name" value="P-loop containing nucleotide triphosphate hydrolases"/>
    <property type="match status" value="1"/>
</dbReference>
<dbReference type="SUPFAM" id="SSF52540">
    <property type="entry name" value="P-loop containing nucleoside triphosphate hydrolases"/>
    <property type="match status" value="1"/>
</dbReference>
<feature type="domain" description="HTH cro/C1-type" evidence="2">
    <location>
        <begin position="10"/>
        <end position="65"/>
    </location>
</feature>
<evidence type="ECO:0000313" key="4">
    <source>
        <dbReference type="Proteomes" id="UP000294508"/>
    </source>
</evidence>
<dbReference type="Gene3D" id="1.10.260.40">
    <property type="entry name" value="lambda repressor-like DNA-binding domains"/>
    <property type="match status" value="1"/>
</dbReference>
<dbReference type="InterPro" id="IPR027417">
    <property type="entry name" value="P-loop_NTPase"/>
</dbReference>
<dbReference type="Pfam" id="PF00931">
    <property type="entry name" value="NB-ARC"/>
    <property type="match status" value="1"/>
</dbReference>
<dbReference type="SMART" id="SM00028">
    <property type="entry name" value="TPR"/>
    <property type="match status" value="5"/>
</dbReference>
<dbReference type="CDD" id="cd00093">
    <property type="entry name" value="HTH_XRE"/>
    <property type="match status" value="1"/>
</dbReference>
<dbReference type="SUPFAM" id="SSF48452">
    <property type="entry name" value="TPR-like"/>
    <property type="match status" value="2"/>
</dbReference>
<dbReference type="EMBL" id="SLWN01000002">
    <property type="protein sequence ID" value="TCO34090.1"/>
    <property type="molecule type" value="Genomic_DNA"/>
</dbReference>
<organism evidence="3 4">
    <name type="scientific">Kribbella steppae</name>
    <dbReference type="NCBI Taxonomy" id="2512223"/>
    <lineage>
        <taxon>Bacteria</taxon>
        <taxon>Bacillati</taxon>
        <taxon>Actinomycetota</taxon>
        <taxon>Actinomycetes</taxon>
        <taxon>Propionibacteriales</taxon>
        <taxon>Kribbellaceae</taxon>
        <taxon>Kribbella</taxon>
    </lineage>
</organism>
<dbReference type="GO" id="GO:0043531">
    <property type="term" value="F:ADP binding"/>
    <property type="evidence" value="ECO:0007669"/>
    <property type="project" value="InterPro"/>
</dbReference>